<dbReference type="STRING" id="641238.SAMN04490244_11234"/>
<dbReference type="PANTHER" id="PTHR11647:SF1">
    <property type="entry name" value="COLLAPSIN RESPONSE MEDIATOR PROTEIN"/>
    <property type="match status" value="1"/>
</dbReference>
<dbReference type="AlphaFoldDB" id="A0A1H9WPG4"/>
<sequence>MTREYEVILRNGLVVDPVNGRHEVADVALADGKVAAVGEVTGQAAAEHDVSGCVVMPGIIDAHVHLSPWLGGAPGHRMLAQAGVTFALEMAGPIDGVTKFATTHGCGLSIACIDYVRPGHTVTSNDPGADELRDTLARARAAGAIGLKILGGHFPLTREASARTMAVAAEQGAYVAFHSGTVHTPQNVGGMRESCELADGNPLHLAHINSYTRGLDGSALAEAEEAIDILGQHPNVWSESYLAPINGNSGKCADGAPESVATQRNLERGGFPPTDAGMVEAIRAGWAQVHVLKDGVHVLTGGEEGLAAWKAAGSDIGISFYANPPEPRMHLATAKRPDGSFAVDALATDGGGIPRNDLCSRGLALVHLDALSLDGFVQKVCVSPARALGLSARKGHLGVGADADVTVVDLERRKAVKSFVHGAPVLMDGEVVGQGCRMLVPPEGADHVRGLGLDVLIAEPGSMLRPRGA</sequence>
<dbReference type="Gene3D" id="2.30.40.10">
    <property type="entry name" value="Urease, subunit C, domain 1"/>
    <property type="match status" value="1"/>
</dbReference>
<dbReference type="EMBL" id="FOGU01000012">
    <property type="protein sequence ID" value="SES35822.1"/>
    <property type="molecule type" value="Genomic_DNA"/>
</dbReference>
<dbReference type="GO" id="GO:0016810">
    <property type="term" value="F:hydrolase activity, acting on carbon-nitrogen (but not peptide) bonds"/>
    <property type="evidence" value="ECO:0007669"/>
    <property type="project" value="InterPro"/>
</dbReference>
<evidence type="ECO:0000259" key="2">
    <source>
        <dbReference type="Pfam" id="PF01979"/>
    </source>
</evidence>
<dbReference type="Proteomes" id="UP000198885">
    <property type="component" value="Unassembled WGS sequence"/>
</dbReference>
<dbReference type="OrthoDB" id="9765769at2"/>
<feature type="domain" description="Amidohydrolase-related" evidence="2">
    <location>
        <begin position="364"/>
        <end position="416"/>
    </location>
</feature>
<dbReference type="InterPro" id="IPR006680">
    <property type="entry name" value="Amidohydro-rel"/>
</dbReference>
<dbReference type="InterPro" id="IPR050378">
    <property type="entry name" value="Metallo-dep_Hydrolases_sf"/>
</dbReference>
<dbReference type="PANTHER" id="PTHR11647">
    <property type="entry name" value="HYDRANTOINASE/DIHYDROPYRIMIDINASE FAMILY MEMBER"/>
    <property type="match status" value="1"/>
</dbReference>
<dbReference type="SUPFAM" id="SSF51338">
    <property type="entry name" value="Composite domain of metallo-dependent hydrolases"/>
    <property type="match status" value="1"/>
</dbReference>
<dbReference type="SUPFAM" id="SSF51556">
    <property type="entry name" value="Metallo-dependent hydrolases"/>
    <property type="match status" value="1"/>
</dbReference>
<comment type="cofactor">
    <cofactor evidence="1">
        <name>Zn(2+)</name>
        <dbReference type="ChEBI" id="CHEBI:29105"/>
    </cofactor>
</comment>
<proteinExistence type="predicted"/>
<evidence type="ECO:0000313" key="3">
    <source>
        <dbReference type="EMBL" id="SES35822.1"/>
    </source>
</evidence>
<name>A0A1H9WPG4_9RHOB</name>
<organism evidence="3 4">
    <name type="scientific">Tranquillimonas rosea</name>
    <dbReference type="NCBI Taxonomy" id="641238"/>
    <lineage>
        <taxon>Bacteria</taxon>
        <taxon>Pseudomonadati</taxon>
        <taxon>Pseudomonadota</taxon>
        <taxon>Alphaproteobacteria</taxon>
        <taxon>Rhodobacterales</taxon>
        <taxon>Roseobacteraceae</taxon>
        <taxon>Tranquillimonas</taxon>
    </lineage>
</organism>
<evidence type="ECO:0000313" key="4">
    <source>
        <dbReference type="Proteomes" id="UP000198885"/>
    </source>
</evidence>
<protein>
    <submittedName>
        <fullName evidence="3">Dihydroorotase</fullName>
    </submittedName>
</protein>
<dbReference type="InterPro" id="IPR032466">
    <property type="entry name" value="Metal_Hydrolase"/>
</dbReference>
<reference evidence="3 4" key="1">
    <citation type="submission" date="2016-10" db="EMBL/GenBank/DDBJ databases">
        <authorList>
            <person name="de Groot N.N."/>
        </authorList>
    </citation>
    <scope>NUCLEOTIDE SEQUENCE [LARGE SCALE GENOMIC DNA]</scope>
    <source>
        <strain evidence="3 4">DSM 23042</strain>
    </source>
</reference>
<accession>A0A1H9WPG4</accession>
<keyword evidence="4" id="KW-1185">Reference proteome</keyword>
<evidence type="ECO:0000256" key="1">
    <source>
        <dbReference type="ARBA" id="ARBA00001947"/>
    </source>
</evidence>
<dbReference type="Pfam" id="PF01979">
    <property type="entry name" value="Amidohydro_1"/>
    <property type="match status" value="1"/>
</dbReference>
<dbReference type="InterPro" id="IPR011059">
    <property type="entry name" value="Metal-dep_hydrolase_composite"/>
</dbReference>
<gene>
    <name evidence="3" type="ORF">SAMN04490244_11234</name>
</gene>
<dbReference type="Gene3D" id="3.20.20.140">
    <property type="entry name" value="Metal-dependent hydrolases"/>
    <property type="match status" value="2"/>
</dbReference>
<dbReference type="RefSeq" id="WP_092695852.1">
    <property type="nucleotide sequence ID" value="NZ_CBDDGO010000004.1"/>
</dbReference>